<feature type="domain" description="RNA polymerase sigma-70 region 2" evidence="5">
    <location>
        <begin position="30"/>
        <end position="94"/>
    </location>
</feature>
<dbReference type="InterPro" id="IPR013249">
    <property type="entry name" value="RNA_pol_sigma70_r4_t2"/>
</dbReference>
<evidence type="ECO:0000256" key="1">
    <source>
        <dbReference type="ARBA" id="ARBA00010641"/>
    </source>
</evidence>
<reference evidence="7 8" key="1">
    <citation type="submission" date="2022-02" db="EMBL/GenBank/DDBJ databases">
        <title>Paenibacillus sp. MBLB1776 Whole Genome Shotgun Sequencing.</title>
        <authorList>
            <person name="Hwang C.Y."/>
            <person name="Cho E.-S."/>
            <person name="Seo M.-J."/>
        </authorList>
    </citation>
    <scope>NUCLEOTIDE SEQUENCE [LARGE SCALE GENOMIC DNA]</scope>
    <source>
        <strain evidence="7 8">MBLB1776</strain>
    </source>
</reference>
<dbReference type="PANTHER" id="PTHR43133">
    <property type="entry name" value="RNA POLYMERASE ECF-TYPE SIGMA FACTO"/>
    <property type="match status" value="1"/>
</dbReference>
<sequence length="191" mass="21981">MNCLIDEVIGVEHEYLRHMSRMDENGLRDLMNSYGQSVWDYAFVLTKSPHLADDISQDVFLKAFQRISTFRGESSVKTWLLAITRHTVFNYRKSAFFRKVLLVGFRPDRQASQSAEKEYLSHAYAHDLWALVLALPTKYREVLVLEVKYGLSMQEMASLLGISEGTAKSRLHRARKKVSDALKEGEGYETI</sequence>
<dbReference type="InterPro" id="IPR013324">
    <property type="entry name" value="RNA_pol_sigma_r3/r4-like"/>
</dbReference>
<dbReference type="Pfam" id="PF08281">
    <property type="entry name" value="Sigma70_r4_2"/>
    <property type="match status" value="1"/>
</dbReference>
<evidence type="ECO:0000259" key="5">
    <source>
        <dbReference type="Pfam" id="PF04542"/>
    </source>
</evidence>
<dbReference type="Gene3D" id="1.10.1740.10">
    <property type="match status" value="1"/>
</dbReference>
<dbReference type="GO" id="GO:0003677">
    <property type="term" value="F:DNA binding"/>
    <property type="evidence" value="ECO:0007669"/>
    <property type="project" value="InterPro"/>
</dbReference>
<evidence type="ECO:0000313" key="8">
    <source>
        <dbReference type="Proteomes" id="UP001305702"/>
    </source>
</evidence>
<comment type="similarity">
    <text evidence="1">Belongs to the sigma-70 factor family. ECF subfamily.</text>
</comment>
<gene>
    <name evidence="7" type="ORF">MJA45_13895</name>
</gene>
<feature type="domain" description="RNA polymerase sigma factor 70 region 4 type 2" evidence="6">
    <location>
        <begin position="127"/>
        <end position="177"/>
    </location>
</feature>
<keyword evidence="2" id="KW-0805">Transcription regulation</keyword>
<evidence type="ECO:0000256" key="2">
    <source>
        <dbReference type="ARBA" id="ARBA00023015"/>
    </source>
</evidence>
<keyword evidence="4" id="KW-0804">Transcription</keyword>
<dbReference type="InterPro" id="IPR014284">
    <property type="entry name" value="RNA_pol_sigma-70_dom"/>
</dbReference>
<dbReference type="EMBL" id="CP130318">
    <property type="protein sequence ID" value="WNQ14061.1"/>
    <property type="molecule type" value="Genomic_DNA"/>
</dbReference>
<proteinExistence type="inferred from homology"/>
<dbReference type="NCBIfam" id="TIGR02937">
    <property type="entry name" value="sigma70-ECF"/>
    <property type="match status" value="1"/>
</dbReference>
<keyword evidence="8" id="KW-1185">Reference proteome</keyword>
<protein>
    <submittedName>
        <fullName evidence="7">RNA polymerase sigma factor</fullName>
    </submittedName>
</protein>
<dbReference type="CDD" id="cd06171">
    <property type="entry name" value="Sigma70_r4"/>
    <property type="match status" value="1"/>
</dbReference>
<evidence type="ECO:0000256" key="4">
    <source>
        <dbReference type="ARBA" id="ARBA00023163"/>
    </source>
</evidence>
<dbReference type="KEGG" id="paun:MJA45_13895"/>
<dbReference type="InterPro" id="IPR036388">
    <property type="entry name" value="WH-like_DNA-bd_sf"/>
</dbReference>
<dbReference type="InterPro" id="IPR007627">
    <property type="entry name" value="RNA_pol_sigma70_r2"/>
</dbReference>
<dbReference type="PANTHER" id="PTHR43133:SF46">
    <property type="entry name" value="RNA POLYMERASE SIGMA-70 FACTOR ECF SUBFAMILY"/>
    <property type="match status" value="1"/>
</dbReference>
<accession>A0AA96LHT5</accession>
<dbReference type="GO" id="GO:0016987">
    <property type="term" value="F:sigma factor activity"/>
    <property type="evidence" value="ECO:0007669"/>
    <property type="project" value="UniProtKB-KW"/>
</dbReference>
<dbReference type="InterPro" id="IPR039425">
    <property type="entry name" value="RNA_pol_sigma-70-like"/>
</dbReference>
<dbReference type="SUPFAM" id="SSF88659">
    <property type="entry name" value="Sigma3 and sigma4 domains of RNA polymerase sigma factors"/>
    <property type="match status" value="1"/>
</dbReference>
<organism evidence="7 8">
    <name type="scientific">Paenibacillus aurantius</name>
    <dbReference type="NCBI Taxonomy" id="2918900"/>
    <lineage>
        <taxon>Bacteria</taxon>
        <taxon>Bacillati</taxon>
        <taxon>Bacillota</taxon>
        <taxon>Bacilli</taxon>
        <taxon>Bacillales</taxon>
        <taxon>Paenibacillaceae</taxon>
        <taxon>Paenibacillus</taxon>
    </lineage>
</organism>
<evidence type="ECO:0000256" key="3">
    <source>
        <dbReference type="ARBA" id="ARBA00023082"/>
    </source>
</evidence>
<keyword evidence="3" id="KW-0731">Sigma factor</keyword>
<dbReference type="AlphaFoldDB" id="A0AA96LHT5"/>
<dbReference type="Gene3D" id="1.10.10.10">
    <property type="entry name" value="Winged helix-like DNA-binding domain superfamily/Winged helix DNA-binding domain"/>
    <property type="match status" value="1"/>
</dbReference>
<evidence type="ECO:0000259" key="6">
    <source>
        <dbReference type="Pfam" id="PF08281"/>
    </source>
</evidence>
<dbReference type="Proteomes" id="UP001305702">
    <property type="component" value="Chromosome"/>
</dbReference>
<dbReference type="SUPFAM" id="SSF88946">
    <property type="entry name" value="Sigma2 domain of RNA polymerase sigma factors"/>
    <property type="match status" value="1"/>
</dbReference>
<dbReference type="InterPro" id="IPR013325">
    <property type="entry name" value="RNA_pol_sigma_r2"/>
</dbReference>
<dbReference type="RefSeq" id="WP_315607844.1">
    <property type="nucleotide sequence ID" value="NZ_CP130318.1"/>
</dbReference>
<evidence type="ECO:0000313" key="7">
    <source>
        <dbReference type="EMBL" id="WNQ14061.1"/>
    </source>
</evidence>
<dbReference type="GO" id="GO:0006352">
    <property type="term" value="P:DNA-templated transcription initiation"/>
    <property type="evidence" value="ECO:0007669"/>
    <property type="project" value="InterPro"/>
</dbReference>
<name>A0AA96LHT5_9BACL</name>
<dbReference type="Pfam" id="PF04542">
    <property type="entry name" value="Sigma70_r2"/>
    <property type="match status" value="1"/>
</dbReference>